<comment type="caution">
    <text evidence="1">The sequence shown here is derived from an EMBL/GenBank/DDBJ whole genome shotgun (WGS) entry which is preliminary data.</text>
</comment>
<name>A0ABR8RYC2_9MICO</name>
<evidence type="ECO:0000313" key="1">
    <source>
        <dbReference type="EMBL" id="MBD7956242.1"/>
    </source>
</evidence>
<keyword evidence="2" id="KW-1185">Reference proteome</keyword>
<evidence type="ECO:0000313" key="2">
    <source>
        <dbReference type="Proteomes" id="UP000648352"/>
    </source>
</evidence>
<gene>
    <name evidence="1" type="ORF">H9651_01145</name>
</gene>
<sequence length="110" mass="11647">MTIPPRDTAGGPFAATLVVNMPVTKLDALDVIAYVADAEIEYAGTADPRVPLAPGAWAEVQIPKFADPPPLAIDVCSDVSAEHAQEHADRLAAALTRVGWMVRSARDGER</sequence>
<dbReference type="Proteomes" id="UP000648352">
    <property type="component" value="Unassembled WGS sequence"/>
</dbReference>
<protein>
    <submittedName>
        <fullName evidence="1">Uncharacterized protein</fullName>
    </submittedName>
</protein>
<dbReference type="EMBL" id="JACSQP010000001">
    <property type="protein sequence ID" value="MBD7956242.1"/>
    <property type="molecule type" value="Genomic_DNA"/>
</dbReference>
<dbReference type="RefSeq" id="WP_191717267.1">
    <property type="nucleotide sequence ID" value="NZ_JACSQP010000001.1"/>
</dbReference>
<proteinExistence type="predicted"/>
<organism evidence="1 2">
    <name type="scientific">Microbacterium pullorum</name>
    <dbReference type="NCBI Taxonomy" id="2762236"/>
    <lineage>
        <taxon>Bacteria</taxon>
        <taxon>Bacillati</taxon>
        <taxon>Actinomycetota</taxon>
        <taxon>Actinomycetes</taxon>
        <taxon>Micrococcales</taxon>
        <taxon>Microbacteriaceae</taxon>
        <taxon>Microbacterium</taxon>
    </lineage>
</organism>
<accession>A0ABR8RYC2</accession>
<reference evidence="1 2" key="1">
    <citation type="submission" date="2020-08" db="EMBL/GenBank/DDBJ databases">
        <title>A Genomic Blueprint of the Chicken Gut Microbiome.</title>
        <authorList>
            <person name="Gilroy R."/>
            <person name="Ravi A."/>
            <person name="Getino M."/>
            <person name="Pursley I."/>
            <person name="Horton D.L."/>
            <person name="Alikhan N.-F."/>
            <person name="Baker D."/>
            <person name="Gharbi K."/>
            <person name="Hall N."/>
            <person name="Watson M."/>
            <person name="Adriaenssens E.M."/>
            <person name="Foster-Nyarko E."/>
            <person name="Jarju S."/>
            <person name="Secka A."/>
            <person name="Antonio M."/>
            <person name="Oren A."/>
            <person name="Chaudhuri R."/>
            <person name="La Ragione R.M."/>
            <person name="Hildebrand F."/>
            <person name="Pallen M.J."/>
        </authorList>
    </citation>
    <scope>NUCLEOTIDE SEQUENCE [LARGE SCALE GENOMIC DNA]</scope>
    <source>
        <strain evidence="1 2">Sa4CUA7</strain>
    </source>
</reference>